<evidence type="ECO:0000256" key="10">
    <source>
        <dbReference type="SAM" id="Phobius"/>
    </source>
</evidence>
<dbReference type="GO" id="GO:0006508">
    <property type="term" value="P:proteolysis"/>
    <property type="evidence" value="ECO:0007669"/>
    <property type="project" value="UniProtKB-KW"/>
</dbReference>
<name>A0A1I0NK08_9EURY</name>
<dbReference type="eggNOG" id="arCOG04471">
    <property type="taxonomic scope" value="Archaea"/>
</dbReference>
<keyword evidence="5" id="KW-0378">Hydrolase</keyword>
<keyword evidence="4 10" id="KW-0812">Transmembrane</keyword>
<comment type="subcellular location">
    <subcellularLocation>
        <location evidence="1">Cell membrane</location>
        <topology evidence="1">Multi-pass membrane protein</topology>
    </subcellularLocation>
</comment>
<dbReference type="PIRSF" id="PIRSF025737">
    <property type="entry name" value="Cyco1"/>
    <property type="match status" value="1"/>
</dbReference>
<evidence type="ECO:0000256" key="7">
    <source>
        <dbReference type="ARBA" id="ARBA00023136"/>
    </source>
</evidence>
<dbReference type="RefSeq" id="WP_049989009.1">
    <property type="nucleotide sequence ID" value="NZ_FOIS01000002.1"/>
</dbReference>
<feature type="transmembrane region" description="Helical" evidence="10">
    <location>
        <begin position="102"/>
        <end position="121"/>
    </location>
</feature>
<feature type="transmembrane region" description="Helical" evidence="10">
    <location>
        <begin position="48"/>
        <end position="65"/>
    </location>
</feature>
<sequence length="359" mass="38100">MPALPATTASETSTAVVDLVSTGAASASVSPSAGLLSMSIGSIPLSDSLAWIAIGAFVVAIVLQWRDAATPARYLAAGAWVVFGGFWLTMFPHYYFEVKSPLQSLLTLAALPLCAYTGYLLARGRESLLLLTKAVACMGLIYLPVETIPVVRTWLIETTAAQTHFGMELLGHSPGLTEGANGYVSKFDFDPNETVTGRTTYIITACTGIGSMAIFGGLIAAVKAPLKRKATAFAIAIGVIWFLNLVRNVFIGLASPWGWFQQDVFVYVATEFMGAPADRTSYIVAHNFIAQSLSIVALLGITYLVVRILPEVFDPLEEVLFILTGTEYDLADAFGADAAVRPDGGSESGSAPDPEPNDD</sequence>
<keyword evidence="2" id="KW-1003">Cell membrane</keyword>
<feature type="transmembrane region" description="Helical" evidence="10">
    <location>
        <begin position="233"/>
        <end position="260"/>
    </location>
</feature>
<dbReference type="GO" id="GO:0008233">
    <property type="term" value="F:peptidase activity"/>
    <property type="evidence" value="ECO:0007669"/>
    <property type="project" value="UniProtKB-KW"/>
</dbReference>
<evidence type="ECO:0000256" key="2">
    <source>
        <dbReference type="ARBA" id="ARBA00022475"/>
    </source>
</evidence>
<evidence type="ECO:0000256" key="9">
    <source>
        <dbReference type="SAM" id="MobiDB-lite"/>
    </source>
</evidence>
<accession>A0A1I0NK08</accession>
<dbReference type="STRING" id="1202768.SAMN05216285_1826"/>
<dbReference type="Pfam" id="PF09721">
    <property type="entry name" value="Exosortase_EpsH"/>
    <property type="match status" value="1"/>
</dbReference>
<evidence type="ECO:0000313" key="12">
    <source>
        <dbReference type="Proteomes" id="UP000183275"/>
    </source>
</evidence>
<keyword evidence="6 10" id="KW-1133">Transmembrane helix</keyword>
<dbReference type="InterPro" id="IPR014522">
    <property type="entry name" value="ArtA"/>
</dbReference>
<feature type="region of interest" description="Disordered" evidence="9">
    <location>
        <begin position="339"/>
        <end position="359"/>
    </location>
</feature>
<reference evidence="12" key="1">
    <citation type="submission" date="2016-10" db="EMBL/GenBank/DDBJ databases">
        <authorList>
            <person name="Varghese N."/>
        </authorList>
    </citation>
    <scope>NUCLEOTIDE SEQUENCE [LARGE SCALE GENOMIC DNA]</scope>
    <source>
        <strain evidence="12">CGMCC 1.12284</strain>
    </source>
</reference>
<keyword evidence="7 10" id="KW-0472">Membrane</keyword>
<evidence type="ECO:0000313" key="11">
    <source>
        <dbReference type="EMBL" id="SEW01788.1"/>
    </source>
</evidence>
<feature type="active site" description="Acyl-thioester intermediate" evidence="8">
    <location>
        <position position="206"/>
    </location>
</feature>
<evidence type="ECO:0000256" key="4">
    <source>
        <dbReference type="ARBA" id="ARBA00022692"/>
    </source>
</evidence>
<keyword evidence="12" id="KW-1185">Reference proteome</keyword>
<proteinExistence type="predicted"/>
<dbReference type="NCBIfam" id="TIGR04125">
    <property type="entry name" value="exosort_PGF_TRM"/>
    <property type="match status" value="1"/>
</dbReference>
<feature type="transmembrane region" description="Helical" evidence="10">
    <location>
        <begin position="128"/>
        <end position="145"/>
    </location>
</feature>
<dbReference type="AlphaFoldDB" id="A0A1I0NK08"/>
<evidence type="ECO:0000256" key="1">
    <source>
        <dbReference type="ARBA" id="ARBA00004651"/>
    </source>
</evidence>
<feature type="active site" description="Proton donor" evidence="8">
    <location>
        <position position="247"/>
    </location>
</feature>
<keyword evidence="3" id="KW-0645">Protease</keyword>
<evidence type="ECO:0000256" key="8">
    <source>
        <dbReference type="PIRSR" id="PIRSR025737-1"/>
    </source>
</evidence>
<feature type="transmembrane region" description="Helical" evidence="10">
    <location>
        <begin position="280"/>
        <end position="306"/>
    </location>
</feature>
<organism evidence="11 12">
    <name type="scientific">Natrinema salifodinae</name>
    <dbReference type="NCBI Taxonomy" id="1202768"/>
    <lineage>
        <taxon>Archaea</taxon>
        <taxon>Methanobacteriati</taxon>
        <taxon>Methanobacteriota</taxon>
        <taxon>Stenosarchaea group</taxon>
        <taxon>Halobacteria</taxon>
        <taxon>Halobacteriales</taxon>
        <taxon>Natrialbaceae</taxon>
        <taxon>Natrinema</taxon>
    </lineage>
</organism>
<dbReference type="OrthoDB" id="200496at2157"/>
<dbReference type="NCBIfam" id="TIGR04178">
    <property type="entry name" value="exo_archaeo"/>
    <property type="match status" value="1"/>
</dbReference>
<evidence type="ECO:0000256" key="5">
    <source>
        <dbReference type="ARBA" id="ARBA00022801"/>
    </source>
</evidence>
<dbReference type="InterPro" id="IPR026392">
    <property type="entry name" value="Exo/Archaeosortase_dom"/>
</dbReference>
<dbReference type="GO" id="GO:0005886">
    <property type="term" value="C:plasma membrane"/>
    <property type="evidence" value="ECO:0007669"/>
    <property type="project" value="UniProtKB-SubCell"/>
</dbReference>
<dbReference type="Proteomes" id="UP000183275">
    <property type="component" value="Unassembled WGS sequence"/>
</dbReference>
<protein>
    <submittedName>
        <fullName evidence="11">Archaeosortase A, PGF-CTERM-specific</fullName>
    </submittedName>
</protein>
<dbReference type="EMBL" id="FOIS01000002">
    <property type="protein sequence ID" value="SEW01788.1"/>
    <property type="molecule type" value="Genomic_DNA"/>
</dbReference>
<feature type="transmembrane region" description="Helical" evidence="10">
    <location>
        <begin position="77"/>
        <end position="96"/>
    </location>
</feature>
<evidence type="ECO:0000256" key="3">
    <source>
        <dbReference type="ARBA" id="ARBA00022670"/>
    </source>
</evidence>
<dbReference type="InterPro" id="IPR019127">
    <property type="entry name" value="Exosortase"/>
</dbReference>
<evidence type="ECO:0000256" key="6">
    <source>
        <dbReference type="ARBA" id="ARBA00022989"/>
    </source>
</evidence>
<feature type="transmembrane region" description="Helical" evidence="10">
    <location>
        <begin position="201"/>
        <end position="221"/>
    </location>
</feature>
<gene>
    <name evidence="11" type="ORF">SAMN05216285_1826</name>
</gene>